<accession>A0A0R3SHI7</accession>
<reference evidence="1 2" key="2">
    <citation type="submission" date="2018-11" db="EMBL/GenBank/DDBJ databases">
        <authorList>
            <consortium name="Pathogen Informatics"/>
        </authorList>
    </citation>
    <scope>NUCLEOTIDE SEQUENCE [LARGE SCALE GENOMIC DNA]</scope>
</reference>
<protein>
    <submittedName>
        <fullName evidence="3">CCHC-type domain-containing protein</fullName>
    </submittedName>
</protein>
<evidence type="ECO:0000313" key="1">
    <source>
        <dbReference type="EMBL" id="VDL48612.1"/>
    </source>
</evidence>
<reference evidence="3" key="1">
    <citation type="submission" date="2017-02" db="UniProtKB">
        <authorList>
            <consortium name="WormBaseParasite"/>
        </authorList>
    </citation>
    <scope>IDENTIFICATION</scope>
</reference>
<gene>
    <name evidence="1" type="ORF">HDID_LOCUS4400</name>
</gene>
<dbReference type="AlphaFoldDB" id="A0A0R3SHI7"/>
<sequence>MQEDISNKKMRYSRVCPYQNHTCNVCGNKGHRVANCQSDTKGQEKKKTNTGKASTALILSILSVQPLKTEVQNGGSMKVKLQLDTDLDIIQSQDIDEKP</sequence>
<organism evidence="3">
    <name type="scientific">Hymenolepis diminuta</name>
    <name type="common">Rat tapeworm</name>
    <dbReference type="NCBI Taxonomy" id="6216"/>
    <lineage>
        <taxon>Eukaryota</taxon>
        <taxon>Metazoa</taxon>
        <taxon>Spiralia</taxon>
        <taxon>Lophotrochozoa</taxon>
        <taxon>Platyhelminthes</taxon>
        <taxon>Cestoda</taxon>
        <taxon>Eucestoda</taxon>
        <taxon>Cyclophyllidea</taxon>
        <taxon>Hymenolepididae</taxon>
        <taxon>Hymenolepis</taxon>
    </lineage>
</organism>
<dbReference type="EMBL" id="UYSG01001667">
    <property type="protein sequence ID" value="VDL48612.1"/>
    <property type="molecule type" value="Genomic_DNA"/>
</dbReference>
<name>A0A0R3SHI7_HYMDI</name>
<dbReference type="WBParaSite" id="HDID_0000440201-mRNA-1">
    <property type="protein sequence ID" value="HDID_0000440201-mRNA-1"/>
    <property type="gene ID" value="HDID_0000440201"/>
</dbReference>
<proteinExistence type="predicted"/>
<evidence type="ECO:0000313" key="2">
    <source>
        <dbReference type="Proteomes" id="UP000274504"/>
    </source>
</evidence>
<evidence type="ECO:0000313" key="3">
    <source>
        <dbReference type="WBParaSite" id="HDID_0000440201-mRNA-1"/>
    </source>
</evidence>
<dbReference type="Proteomes" id="UP000274504">
    <property type="component" value="Unassembled WGS sequence"/>
</dbReference>